<protein>
    <submittedName>
        <fullName evidence="10">Mitochondrial dicarboxylate transporter</fullName>
    </submittedName>
</protein>
<evidence type="ECO:0000313" key="11">
    <source>
        <dbReference type="Proteomes" id="UP000009328"/>
    </source>
</evidence>
<keyword evidence="6" id="KW-1133">Transmembrane helix</keyword>
<keyword evidence="11" id="KW-1185">Reference proteome</keyword>
<reference evidence="10 11" key="1">
    <citation type="journal article" date="2012" name="Eukaryot. Cell">
        <title>Draft genome sequence of Wickerhamomyces ciferrii NRRL Y-1031 F-60-10.</title>
        <authorList>
            <person name="Schneider J."/>
            <person name="Andrea H."/>
            <person name="Blom J."/>
            <person name="Jaenicke S."/>
            <person name="Ruckert C."/>
            <person name="Schorsch C."/>
            <person name="Szczepanowski R."/>
            <person name="Farwick M."/>
            <person name="Goesmann A."/>
            <person name="Puhler A."/>
            <person name="Schaffer S."/>
            <person name="Tauch A."/>
            <person name="Kohler T."/>
            <person name="Brinkrolf K."/>
        </authorList>
    </citation>
    <scope>NUCLEOTIDE SEQUENCE [LARGE SCALE GENOMIC DNA]</scope>
    <source>
        <strain evidence="11">ATCC 14091 / BCRC 22168 / CBS 111 / JCM 3599 / NBRC 0793 / NRRL Y-1031 F-60-10</strain>
    </source>
</reference>
<comment type="caution">
    <text evidence="10">The sequence shown here is derived from an EMBL/GenBank/DDBJ whole genome shotgun (WGS) entry which is preliminary data.</text>
</comment>
<dbReference type="EMBL" id="CAIF01000039">
    <property type="protein sequence ID" value="CCH42182.1"/>
    <property type="molecule type" value="Genomic_DNA"/>
</dbReference>
<sequence>MSKIVQIQNQQTQQELKDPQNSIIPLKSDLAKVQNQKINKKWPFWYGGFGGAIACICTHPLDLAKVRLQTASIPKPSLFQMALSIWKLDGFQGVYSGLSAGLLRQATYSLTRFGVYEYLKENYVPSDKQSSMAYLLPISMISGGVGGIVGNPADIVNIRMQNDTGLPLDKRRNYSHALDGVVRVIREEGLQSLFRGLGTNLVRGVLMTSSQVVTYDLSKNLLIDSIKMDKDSKLTFFTASLMAGLVATTICSPADVLKTRIMNSSGSGEGVLKILGNAFKNEGPSFMFRGWVPSFVRLGPNTIITFLVVEQLRKFEVGL</sequence>
<dbReference type="InterPro" id="IPR050391">
    <property type="entry name" value="Mito_Metabolite_Transporter"/>
</dbReference>
<dbReference type="FunFam" id="1.50.40.10:FF:000107">
    <property type="entry name" value="Mitochondrial dicarboxylate carrier"/>
    <property type="match status" value="1"/>
</dbReference>
<evidence type="ECO:0000256" key="1">
    <source>
        <dbReference type="ARBA" id="ARBA00004141"/>
    </source>
</evidence>
<dbReference type="Proteomes" id="UP000009328">
    <property type="component" value="Unassembled WGS sequence"/>
</dbReference>
<dbReference type="Gene3D" id="1.50.40.10">
    <property type="entry name" value="Mitochondrial carrier domain"/>
    <property type="match status" value="1"/>
</dbReference>
<evidence type="ECO:0000256" key="9">
    <source>
        <dbReference type="RuleBase" id="RU000488"/>
    </source>
</evidence>
<keyword evidence="5" id="KW-0677">Repeat</keyword>
<dbReference type="eggNOG" id="KOG0759">
    <property type="taxonomic scope" value="Eukaryota"/>
</dbReference>
<dbReference type="STRING" id="1206466.K0KJ71"/>
<feature type="repeat" description="Solcar" evidence="8">
    <location>
        <begin position="231"/>
        <end position="315"/>
    </location>
</feature>
<comment type="subcellular location">
    <subcellularLocation>
        <location evidence="1">Membrane</location>
        <topology evidence="1">Multi-pass membrane protein</topology>
    </subcellularLocation>
</comment>
<accession>K0KJ71</accession>
<evidence type="ECO:0000256" key="3">
    <source>
        <dbReference type="ARBA" id="ARBA00022448"/>
    </source>
</evidence>
<dbReference type="InterPro" id="IPR018108">
    <property type="entry name" value="MCP_transmembrane"/>
</dbReference>
<dbReference type="SUPFAM" id="SSF103506">
    <property type="entry name" value="Mitochondrial carrier"/>
    <property type="match status" value="1"/>
</dbReference>
<dbReference type="Pfam" id="PF00153">
    <property type="entry name" value="Mito_carr"/>
    <property type="match status" value="3"/>
</dbReference>
<evidence type="ECO:0000256" key="7">
    <source>
        <dbReference type="ARBA" id="ARBA00023136"/>
    </source>
</evidence>
<proteinExistence type="inferred from homology"/>
<evidence type="ECO:0000256" key="6">
    <source>
        <dbReference type="ARBA" id="ARBA00022989"/>
    </source>
</evidence>
<organism evidence="10 11">
    <name type="scientific">Wickerhamomyces ciferrii (strain ATCC 14091 / BCRC 22168 / CBS 111 / JCM 3599 / NBRC 0793 / NRRL Y-1031 F-60-10)</name>
    <name type="common">Yeast</name>
    <name type="synonym">Pichia ciferrii</name>
    <dbReference type="NCBI Taxonomy" id="1206466"/>
    <lineage>
        <taxon>Eukaryota</taxon>
        <taxon>Fungi</taxon>
        <taxon>Dikarya</taxon>
        <taxon>Ascomycota</taxon>
        <taxon>Saccharomycotina</taxon>
        <taxon>Saccharomycetes</taxon>
        <taxon>Phaffomycetales</taxon>
        <taxon>Wickerhamomycetaceae</taxon>
        <taxon>Wickerhamomyces</taxon>
    </lineage>
</organism>
<evidence type="ECO:0000256" key="4">
    <source>
        <dbReference type="ARBA" id="ARBA00022692"/>
    </source>
</evidence>
<dbReference type="PANTHER" id="PTHR45618">
    <property type="entry name" value="MITOCHONDRIAL DICARBOXYLATE CARRIER-RELATED"/>
    <property type="match status" value="1"/>
</dbReference>
<keyword evidence="4 8" id="KW-0812">Transmembrane</keyword>
<feature type="repeat" description="Solcar" evidence="8">
    <location>
        <begin position="42"/>
        <end position="122"/>
    </location>
</feature>
<dbReference type="FunCoup" id="K0KJ71">
    <property type="interactions" value="918"/>
</dbReference>
<evidence type="ECO:0000313" key="10">
    <source>
        <dbReference type="EMBL" id="CCH42182.1"/>
    </source>
</evidence>
<name>K0KJ71_WICCF</name>
<dbReference type="PROSITE" id="PS50920">
    <property type="entry name" value="SOLCAR"/>
    <property type="match status" value="3"/>
</dbReference>
<dbReference type="GO" id="GO:0016020">
    <property type="term" value="C:membrane"/>
    <property type="evidence" value="ECO:0007669"/>
    <property type="project" value="UniProtKB-SubCell"/>
</dbReference>
<dbReference type="InParanoid" id="K0KJ71"/>
<keyword evidence="7 8" id="KW-0472">Membrane</keyword>
<evidence type="ECO:0000256" key="8">
    <source>
        <dbReference type="PROSITE-ProRule" id="PRU00282"/>
    </source>
</evidence>
<dbReference type="AlphaFoldDB" id="K0KJ71"/>
<dbReference type="HOGENOM" id="CLU_015166_14_1_1"/>
<keyword evidence="3 9" id="KW-0813">Transport</keyword>
<feature type="repeat" description="Solcar" evidence="8">
    <location>
        <begin position="130"/>
        <end position="221"/>
    </location>
</feature>
<evidence type="ECO:0000256" key="5">
    <source>
        <dbReference type="ARBA" id="ARBA00022737"/>
    </source>
</evidence>
<evidence type="ECO:0000256" key="2">
    <source>
        <dbReference type="ARBA" id="ARBA00006375"/>
    </source>
</evidence>
<comment type="similarity">
    <text evidence="2 9">Belongs to the mitochondrial carrier (TC 2.A.29) family.</text>
</comment>
<gene>
    <name evidence="10" type="ORF">BN7_1726</name>
</gene>
<dbReference type="InterPro" id="IPR023395">
    <property type="entry name" value="MCP_dom_sf"/>
</dbReference>